<dbReference type="InterPro" id="IPR002881">
    <property type="entry name" value="DUF58"/>
</dbReference>
<evidence type="ECO:0000313" key="4">
    <source>
        <dbReference type="Proteomes" id="UP001596425"/>
    </source>
</evidence>
<comment type="caution">
    <text evidence="3">The sequence shown here is derived from an EMBL/GenBank/DDBJ whole genome shotgun (WGS) entry which is preliminary data.</text>
</comment>
<dbReference type="EMBL" id="JBHSVR010000001">
    <property type="protein sequence ID" value="MFC6633603.1"/>
    <property type="molecule type" value="Genomic_DNA"/>
</dbReference>
<dbReference type="SUPFAM" id="SSF53300">
    <property type="entry name" value="vWA-like"/>
    <property type="match status" value="1"/>
</dbReference>
<proteinExistence type="predicted"/>
<organism evidence="3 4">
    <name type="scientific">Microbulbifer taiwanensis</name>
    <dbReference type="NCBI Taxonomy" id="986746"/>
    <lineage>
        <taxon>Bacteria</taxon>
        <taxon>Pseudomonadati</taxon>
        <taxon>Pseudomonadota</taxon>
        <taxon>Gammaproteobacteria</taxon>
        <taxon>Cellvibrionales</taxon>
        <taxon>Microbulbiferaceae</taxon>
        <taxon>Microbulbifer</taxon>
    </lineage>
</organism>
<keyword evidence="1" id="KW-0812">Transmembrane</keyword>
<keyword evidence="1" id="KW-0472">Membrane</keyword>
<dbReference type="PANTHER" id="PTHR33608">
    <property type="entry name" value="BLL2464 PROTEIN"/>
    <property type="match status" value="1"/>
</dbReference>
<dbReference type="PANTHER" id="PTHR33608:SF3">
    <property type="entry name" value="SLR2013 PROTEIN"/>
    <property type="match status" value="1"/>
</dbReference>
<dbReference type="Pfam" id="PF01882">
    <property type="entry name" value="DUF58"/>
    <property type="match status" value="1"/>
</dbReference>
<keyword evidence="1" id="KW-1133">Transmembrane helix</keyword>
<feature type="domain" description="DUF58" evidence="2">
    <location>
        <begin position="232"/>
        <end position="408"/>
    </location>
</feature>
<protein>
    <submittedName>
        <fullName evidence="3">DUF58 domain-containing protein</fullName>
    </submittedName>
</protein>
<feature type="transmembrane region" description="Helical" evidence="1">
    <location>
        <begin position="34"/>
        <end position="53"/>
    </location>
</feature>
<feature type="transmembrane region" description="Helical" evidence="1">
    <location>
        <begin position="65"/>
        <end position="84"/>
    </location>
</feature>
<accession>A0ABW1YLI1</accession>
<evidence type="ECO:0000259" key="2">
    <source>
        <dbReference type="Pfam" id="PF01882"/>
    </source>
</evidence>
<gene>
    <name evidence="3" type="ORF">ACFQBM_09940</name>
</gene>
<dbReference type="InterPro" id="IPR036465">
    <property type="entry name" value="vWFA_dom_sf"/>
</dbReference>
<evidence type="ECO:0000256" key="1">
    <source>
        <dbReference type="SAM" id="Phobius"/>
    </source>
</evidence>
<sequence>MIEDAAALSRAAASESIGVEAAGRTSGIGPSRRLVALLGYWCLAALLISAARIWQPQAAAALENIWWGAGALLLGAALLDLLTGRRVRGLDGARQLPGNLALGVRNRVRLTLHNAGPRALVLNVCDRVPAQLSAEQLPRRAQLHPGQRVELDYPLVPHRRGQADFGGIEVLADSPWGLWQTRVLVGEPQSVKVYPNFLGISSLQALSTEQSLRFLGLHQQQRRGEGMDFRQLREYREGDSQRQVDWRASARLRKLISREYQDERDQEIVYMLDCGRRMRAKDGEQSHFDHALNALLLSAYVAIKQGDAVGLHAFAADDSGGRRSAGRLPPVKGEGGINLLLNSVYDLHSGTANADYSGAAQQLLASHPRRALVILVTNLRDEDSDELLAAVQLLSRRHLVMVASLREAAVDELLQRPVETFGDAIETAAARDFLQRRARLLQQLRARNVLVVDSAPDKLHMALVESYWQLKRSGKI</sequence>
<evidence type="ECO:0000313" key="3">
    <source>
        <dbReference type="EMBL" id="MFC6633603.1"/>
    </source>
</evidence>
<name>A0ABW1YLI1_9GAMM</name>
<keyword evidence="4" id="KW-1185">Reference proteome</keyword>
<dbReference type="RefSeq" id="WP_377483984.1">
    <property type="nucleotide sequence ID" value="NZ_JBHSVR010000001.1"/>
</dbReference>
<dbReference type="Proteomes" id="UP001596425">
    <property type="component" value="Unassembled WGS sequence"/>
</dbReference>
<reference evidence="4" key="1">
    <citation type="journal article" date="2019" name="Int. J. Syst. Evol. Microbiol.">
        <title>The Global Catalogue of Microorganisms (GCM) 10K type strain sequencing project: providing services to taxonomists for standard genome sequencing and annotation.</title>
        <authorList>
            <consortium name="The Broad Institute Genomics Platform"/>
            <consortium name="The Broad Institute Genome Sequencing Center for Infectious Disease"/>
            <person name="Wu L."/>
            <person name="Ma J."/>
        </authorList>
    </citation>
    <scope>NUCLEOTIDE SEQUENCE [LARGE SCALE GENOMIC DNA]</scope>
    <source>
        <strain evidence="4">CGMCC 1.13718</strain>
    </source>
</reference>